<keyword evidence="2 5" id="KW-0812">Transmembrane</keyword>
<protein>
    <recommendedName>
        <fullName evidence="5">Polyprenal reductase</fullName>
        <ecNumber evidence="5">1.3.1.94</ecNumber>
    </recommendedName>
</protein>
<dbReference type="InterPro" id="IPR001104">
    <property type="entry name" value="3-oxo-5_a-steroid_4-DH_C"/>
</dbReference>
<dbReference type="AlphaFoldDB" id="A0A2B7Y8T1"/>
<comment type="function">
    <text evidence="5">Plays a key role in early steps of protein N-linked glycosylation by being involved in the conversion of polyprenol into dolichol. Acts as a polyprenal reductase that mediates the reduction of polyprenal into dolichal in a NADP-dependent mechanism. Dolichols are required for the synthesis of dolichol-linked monosaccharides and the oligosaccharide precursor used for N-glycosylation.</text>
</comment>
<feature type="transmembrane region" description="Helical" evidence="5">
    <location>
        <begin position="20"/>
        <end position="40"/>
    </location>
</feature>
<dbReference type="Proteomes" id="UP000223968">
    <property type="component" value="Unassembled WGS sequence"/>
</dbReference>
<comment type="caution">
    <text evidence="8">The sequence shown here is derived from an EMBL/GenBank/DDBJ whole genome shotgun (WGS) entry which is preliminary data.</text>
</comment>
<evidence type="ECO:0000313" key="8">
    <source>
        <dbReference type="EMBL" id="PGH17328.1"/>
    </source>
</evidence>
<dbReference type="GO" id="GO:0016095">
    <property type="term" value="P:polyprenol catabolic process"/>
    <property type="evidence" value="ECO:0007669"/>
    <property type="project" value="UniProtKB-UniRule"/>
</dbReference>
<dbReference type="Pfam" id="PF02544">
    <property type="entry name" value="Steroid_dh"/>
    <property type="match status" value="1"/>
</dbReference>
<dbReference type="InterPro" id="IPR039698">
    <property type="entry name" value="Dfg10/SRD5A3"/>
</dbReference>
<evidence type="ECO:0000256" key="1">
    <source>
        <dbReference type="ARBA" id="ARBA00004127"/>
    </source>
</evidence>
<accession>A0A2B7Y8T1</accession>
<dbReference type="EC" id="1.3.1.94" evidence="5"/>
<evidence type="ECO:0000256" key="5">
    <source>
        <dbReference type="RuleBase" id="RU367081"/>
    </source>
</evidence>
<feature type="transmembrane region" description="Helical" evidence="5">
    <location>
        <begin position="215"/>
        <end position="234"/>
    </location>
</feature>
<evidence type="ECO:0000256" key="3">
    <source>
        <dbReference type="ARBA" id="ARBA00022989"/>
    </source>
</evidence>
<comment type="similarity">
    <text evidence="5">Belongs to the steroid 5-alpha reductase family. Polyprenal reductase subfamily.</text>
</comment>
<evidence type="ECO:0000313" key="9">
    <source>
        <dbReference type="Proteomes" id="UP000223968"/>
    </source>
</evidence>
<keyword evidence="5" id="KW-0256">Endoplasmic reticulum</keyword>
<dbReference type="PROSITE" id="PS50244">
    <property type="entry name" value="S5A_REDUCTASE"/>
    <property type="match status" value="1"/>
</dbReference>
<feature type="region of interest" description="Disordered" evidence="6">
    <location>
        <begin position="54"/>
        <end position="76"/>
    </location>
</feature>
<keyword evidence="4 5" id="KW-0472">Membrane</keyword>
<dbReference type="STRING" id="1447875.A0A2B7Y8T1"/>
<dbReference type="UniPathway" id="UPA00378"/>
<dbReference type="PANTHER" id="PTHR14624">
    <property type="entry name" value="DFG10 PROTEIN"/>
    <property type="match status" value="1"/>
</dbReference>
<dbReference type="PANTHER" id="PTHR14624:SF0">
    <property type="entry name" value="POLYPRENOL REDUCTASE"/>
    <property type="match status" value="1"/>
</dbReference>
<dbReference type="GO" id="GO:0102389">
    <property type="term" value="F:polyprenol reductase activity"/>
    <property type="evidence" value="ECO:0007669"/>
    <property type="project" value="UniProtKB-UniRule"/>
</dbReference>
<comment type="subcellular location">
    <subcellularLocation>
        <location evidence="1">Endomembrane system</location>
        <topology evidence="1">Multi-pass membrane protein</topology>
    </subcellularLocation>
    <subcellularLocation>
        <location evidence="5">Endoplasmic reticulum membrane</location>
    </subcellularLocation>
</comment>
<evidence type="ECO:0000256" key="4">
    <source>
        <dbReference type="ARBA" id="ARBA00023136"/>
    </source>
</evidence>
<sequence>MEYIQRALPYIQTIDVIDLLRGFFLTAACTILLANSIPFIRSRFVTYGPRATAAEPKDVSSEGNKSDPNASKRPPQSWSNHFLDCIASLQVPHSFFIQFYVVSVLSSILWGAQIYFKWPLFEAVSSTIREENTQTPMSRNQILLCWALLLFQGVRRLYECMSIVKPSDSKMWFPHWIIGLAFYVAMGMAIWVEGIPTIRASDSLLRDVRYSSPSLKMFAFLPVFILASGIQYDCHHYLASLKKYTLPSHPAFLNVVSPHYTAECAIYLSLTVLAAPKAAIVNKTVLSGLVFVVVNLGVSAGNTKEWYAKKFGEESVQHRWKMIPYLY</sequence>
<keyword evidence="3 5" id="KW-1133">Transmembrane helix</keyword>
<keyword evidence="5" id="KW-0560">Oxidoreductase</keyword>
<dbReference type="EMBL" id="PDNB01000011">
    <property type="protein sequence ID" value="PGH17328.1"/>
    <property type="molecule type" value="Genomic_DNA"/>
</dbReference>
<proteinExistence type="inferred from homology"/>
<organism evidence="8 9">
    <name type="scientific">Helicocarpus griseus UAMH5409</name>
    <dbReference type="NCBI Taxonomy" id="1447875"/>
    <lineage>
        <taxon>Eukaryota</taxon>
        <taxon>Fungi</taxon>
        <taxon>Dikarya</taxon>
        <taxon>Ascomycota</taxon>
        <taxon>Pezizomycotina</taxon>
        <taxon>Eurotiomycetes</taxon>
        <taxon>Eurotiomycetidae</taxon>
        <taxon>Onygenales</taxon>
        <taxon>Ajellomycetaceae</taxon>
        <taxon>Helicocarpus</taxon>
    </lineage>
</organism>
<comment type="catalytic activity">
    <reaction evidence="5">
        <text>a di-trans,poly-cis-dolichal + NADP(+) = a di-trans,poly-cis-polyprenal + NADPH + H(+)</text>
        <dbReference type="Rhea" id="RHEA:80727"/>
        <dbReference type="Rhea" id="RHEA-COMP:19536"/>
        <dbReference type="Rhea" id="RHEA-COMP:19537"/>
        <dbReference type="ChEBI" id="CHEBI:15378"/>
        <dbReference type="ChEBI" id="CHEBI:57783"/>
        <dbReference type="ChEBI" id="CHEBI:58349"/>
        <dbReference type="ChEBI" id="CHEBI:231623"/>
        <dbReference type="ChEBI" id="CHEBI:231637"/>
        <dbReference type="EC" id="1.3.1.94"/>
    </reaction>
    <physiologicalReaction direction="right-to-left" evidence="5">
        <dbReference type="Rhea" id="RHEA:80729"/>
    </physiologicalReaction>
</comment>
<reference evidence="8 9" key="1">
    <citation type="submission" date="2017-10" db="EMBL/GenBank/DDBJ databases">
        <title>Comparative genomics in systemic dimorphic fungi from Ajellomycetaceae.</title>
        <authorList>
            <person name="Munoz J.F."/>
            <person name="Mcewen J.G."/>
            <person name="Clay O.K."/>
            <person name="Cuomo C.A."/>
        </authorList>
    </citation>
    <scope>NUCLEOTIDE SEQUENCE [LARGE SCALE GENOMIC DNA]</scope>
    <source>
        <strain evidence="8 9">UAMH5409</strain>
    </source>
</reference>
<comment type="pathway">
    <text evidence="5">Protein modification; protein glycosylation.</text>
</comment>
<dbReference type="GO" id="GO:0006488">
    <property type="term" value="P:dolichol-linked oligosaccharide biosynthetic process"/>
    <property type="evidence" value="ECO:0007669"/>
    <property type="project" value="UniProtKB-UniRule"/>
</dbReference>
<dbReference type="GO" id="GO:0005789">
    <property type="term" value="C:endoplasmic reticulum membrane"/>
    <property type="evidence" value="ECO:0007669"/>
    <property type="project" value="UniProtKB-SubCell"/>
</dbReference>
<evidence type="ECO:0000256" key="6">
    <source>
        <dbReference type="SAM" id="MobiDB-lite"/>
    </source>
</evidence>
<name>A0A2B7Y8T1_9EURO</name>
<feature type="transmembrane region" description="Helical" evidence="5">
    <location>
        <begin position="175"/>
        <end position="195"/>
    </location>
</feature>
<evidence type="ECO:0000259" key="7">
    <source>
        <dbReference type="Pfam" id="PF02544"/>
    </source>
</evidence>
<feature type="compositionally biased region" description="Polar residues" evidence="6">
    <location>
        <begin position="61"/>
        <end position="76"/>
    </location>
</feature>
<dbReference type="GO" id="GO:0160198">
    <property type="term" value="F:polyprenal reductase activity"/>
    <property type="evidence" value="ECO:0007669"/>
    <property type="project" value="UniProtKB-EC"/>
</dbReference>
<dbReference type="OrthoDB" id="541710at2759"/>
<keyword evidence="5" id="KW-0521">NADP</keyword>
<dbReference type="GO" id="GO:0003865">
    <property type="term" value="F:3-oxo-5-alpha-steroid 4-dehydrogenase activity"/>
    <property type="evidence" value="ECO:0007669"/>
    <property type="project" value="TreeGrafter"/>
</dbReference>
<evidence type="ECO:0000256" key="2">
    <source>
        <dbReference type="ARBA" id="ARBA00022692"/>
    </source>
</evidence>
<keyword evidence="9" id="KW-1185">Reference proteome</keyword>
<feature type="transmembrane region" description="Helical" evidence="5">
    <location>
        <begin position="95"/>
        <end position="116"/>
    </location>
</feature>
<feature type="domain" description="3-oxo-5-alpha-steroid 4-dehydrogenase C-terminal" evidence="7">
    <location>
        <begin position="220"/>
        <end position="327"/>
    </location>
</feature>
<gene>
    <name evidence="8" type="ORF">AJ79_01212</name>
</gene>